<proteinExistence type="predicted"/>
<sequence length="56" mass="6960">MIIFINGFPTIFNKWDYKSDKDYYKNIMKHFNNIQKPKNDKECWNLIIYKTKINKL</sequence>
<protein>
    <submittedName>
        <fullName evidence="1">Uncharacterized protein</fullName>
    </submittedName>
</protein>
<dbReference type="EMBL" id="MN739880">
    <property type="protein sequence ID" value="QHT75635.1"/>
    <property type="molecule type" value="Genomic_DNA"/>
</dbReference>
<reference evidence="1" key="1">
    <citation type="journal article" date="2020" name="Nature">
        <title>Giant virus diversity and host interactions through global metagenomics.</title>
        <authorList>
            <person name="Schulz F."/>
            <person name="Roux S."/>
            <person name="Paez-Espino D."/>
            <person name="Jungbluth S."/>
            <person name="Walsh D.A."/>
            <person name="Denef V.J."/>
            <person name="McMahon K.D."/>
            <person name="Konstantinidis K.T."/>
            <person name="Eloe-Fadrosh E.A."/>
            <person name="Kyrpides N.C."/>
            <person name="Woyke T."/>
        </authorList>
    </citation>
    <scope>NUCLEOTIDE SEQUENCE</scope>
    <source>
        <strain evidence="1">GVMAG-M-3300023179-71</strain>
    </source>
</reference>
<organism evidence="1">
    <name type="scientific">viral metagenome</name>
    <dbReference type="NCBI Taxonomy" id="1070528"/>
    <lineage>
        <taxon>unclassified sequences</taxon>
        <taxon>metagenomes</taxon>
        <taxon>organismal metagenomes</taxon>
    </lineage>
</organism>
<dbReference type="AlphaFoldDB" id="A0A6C0H660"/>
<accession>A0A6C0H660</accession>
<name>A0A6C0H660_9ZZZZ</name>
<evidence type="ECO:0000313" key="1">
    <source>
        <dbReference type="EMBL" id="QHT75635.1"/>
    </source>
</evidence>